<feature type="transmembrane region" description="Helical" evidence="7">
    <location>
        <begin position="374"/>
        <end position="391"/>
    </location>
</feature>
<dbReference type="GO" id="GO:0005886">
    <property type="term" value="C:plasma membrane"/>
    <property type="evidence" value="ECO:0007669"/>
    <property type="project" value="UniProtKB-SubCell"/>
</dbReference>
<feature type="transmembrane region" description="Helical" evidence="7">
    <location>
        <begin position="105"/>
        <end position="125"/>
    </location>
</feature>
<feature type="transmembrane region" description="Helical" evidence="7">
    <location>
        <begin position="9"/>
        <end position="30"/>
    </location>
</feature>
<keyword evidence="5 7" id="KW-1133">Transmembrane helix</keyword>
<dbReference type="InterPro" id="IPR020846">
    <property type="entry name" value="MFS_dom"/>
</dbReference>
<dbReference type="Gene3D" id="1.20.1250.20">
    <property type="entry name" value="MFS general substrate transporter like domains"/>
    <property type="match status" value="1"/>
</dbReference>
<keyword evidence="6 7" id="KW-0472">Membrane</keyword>
<dbReference type="Proteomes" id="UP000434580">
    <property type="component" value="Unassembled WGS sequence"/>
</dbReference>
<feature type="transmembrane region" description="Helical" evidence="7">
    <location>
        <begin position="42"/>
        <end position="68"/>
    </location>
</feature>
<feature type="domain" description="Major facilitator superfamily (MFS) profile" evidence="8">
    <location>
        <begin position="9"/>
        <end position="420"/>
    </location>
</feature>
<comment type="subcellular location">
    <subcellularLocation>
        <location evidence="1">Cell membrane</location>
        <topology evidence="1">Multi-pass membrane protein</topology>
    </subcellularLocation>
</comment>
<dbReference type="PANTHER" id="PTHR43266:SF2">
    <property type="entry name" value="MAJOR FACILITATOR SUPERFAMILY (MFS) PROFILE DOMAIN-CONTAINING PROTEIN"/>
    <property type="match status" value="1"/>
</dbReference>
<evidence type="ECO:0000256" key="1">
    <source>
        <dbReference type="ARBA" id="ARBA00004651"/>
    </source>
</evidence>
<feature type="transmembrane region" description="Helical" evidence="7">
    <location>
        <begin position="239"/>
        <end position="264"/>
    </location>
</feature>
<keyword evidence="2" id="KW-0813">Transport</keyword>
<dbReference type="InterPro" id="IPR011701">
    <property type="entry name" value="MFS"/>
</dbReference>
<evidence type="ECO:0000313" key="9">
    <source>
        <dbReference type="EMBL" id="CAA0121275.1"/>
    </source>
</evidence>
<dbReference type="PROSITE" id="PS50850">
    <property type="entry name" value="MFS"/>
    <property type="match status" value="1"/>
</dbReference>
<name>A0A5S9QSH1_9GAMM</name>
<feature type="transmembrane region" description="Helical" evidence="7">
    <location>
        <begin position="80"/>
        <end position="99"/>
    </location>
</feature>
<dbReference type="PANTHER" id="PTHR43266">
    <property type="entry name" value="MACROLIDE-EFFLUX PROTEIN"/>
    <property type="match status" value="1"/>
</dbReference>
<dbReference type="AlphaFoldDB" id="A0A5S9QSH1"/>
<evidence type="ECO:0000256" key="6">
    <source>
        <dbReference type="ARBA" id="ARBA00023136"/>
    </source>
</evidence>
<evidence type="ECO:0000259" key="8">
    <source>
        <dbReference type="PROSITE" id="PS50850"/>
    </source>
</evidence>
<dbReference type="OrthoDB" id="9803968at2"/>
<feature type="transmembrane region" description="Helical" evidence="7">
    <location>
        <begin position="331"/>
        <end position="353"/>
    </location>
</feature>
<keyword evidence="3" id="KW-1003">Cell membrane</keyword>
<sequence length="590" mass="64809">MNDLRKPSFIAFMAIAFMNAFVDLGHKIVIQNILFKLYEGQLQVILTAIINSLILLPFVLLFTPAGFISDRFAKREVIRFSALFAIVVTLLICACYYLGWFWHAFAMTLLLAVQSAVFSPAKYGYLREVVRAEKLAQANGILQSLTIVSILCSTFVFSFFFEMLVVDVLAAPNATPESVIRTLMPLGGLLVSLSVAEFLLSFKLPLVQSGDRTRELRMRPYFKGVYLLKNTRLIARQSAIILPIIGLCMFWSVSQVVVAAFPAYAEAMLNETNTVVVQGIMASTGIGVMIGALVAGFISRNHIALSLIPVGGLGIVIGLGLLTLVESRLGLVGVFLLLGWSGGFFMVPLNALIQYHAHASTLGTVIAGSNWIQNIAMIAGLMITVALSLQGASSREIFYLLAITAFAATVYILYRMPHCMARLLLTGLHPGTLSLGVNGFDNLPTHGAVMLSGQPASLRDWLLLQSATARHINLVVMENPLPIVSYLARLLGTSVKTPQQIDADFSLLTHVLNHEGVIVVPEKIRSKIAENIAGEIPQIRQVPFRMENTNPRSWRLSWSTHGTVQRSDSAQKRHTIYFDQQCRVSTPPYL</sequence>
<accession>A0A5S9QSH1</accession>
<dbReference type="InterPro" id="IPR036259">
    <property type="entry name" value="MFS_trans_sf"/>
</dbReference>
<keyword evidence="4 7" id="KW-0812">Transmembrane</keyword>
<organism evidence="9 10">
    <name type="scientific">BD1-7 clade bacterium</name>
    <dbReference type="NCBI Taxonomy" id="2029982"/>
    <lineage>
        <taxon>Bacteria</taxon>
        <taxon>Pseudomonadati</taxon>
        <taxon>Pseudomonadota</taxon>
        <taxon>Gammaproteobacteria</taxon>
        <taxon>Cellvibrionales</taxon>
        <taxon>Spongiibacteraceae</taxon>
        <taxon>BD1-7 clade</taxon>
    </lineage>
</organism>
<feature type="transmembrane region" description="Helical" evidence="7">
    <location>
        <begin position="397"/>
        <end position="414"/>
    </location>
</feature>
<dbReference type="SUPFAM" id="SSF103473">
    <property type="entry name" value="MFS general substrate transporter"/>
    <property type="match status" value="1"/>
</dbReference>
<feature type="transmembrane region" description="Helical" evidence="7">
    <location>
        <begin position="186"/>
        <end position="207"/>
    </location>
</feature>
<feature type="transmembrane region" description="Helical" evidence="7">
    <location>
        <begin position="276"/>
        <end position="298"/>
    </location>
</feature>
<evidence type="ECO:0000256" key="3">
    <source>
        <dbReference type="ARBA" id="ARBA00022475"/>
    </source>
</evidence>
<evidence type="ECO:0000256" key="5">
    <source>
        <dbReference type="ARBA" id="ARBA00022989"/>
    </source>
</evidence>
<reference evidence="9 10" key="1">
    <citation type="submission" date="2019-11" db="EMBL/GenBank/DDBJ databases">
        <authorList>
            <person name="Holert J."/>
        </authorList>
    </citation>
    <scope>NUCLEOTIDE SEQUENCE [LARGE SCALE GENOMIC DNA]</scope>
    <source>
        <strain evidence="9">BC5_2</strain>
    </source>
</reference>
<feature type="transmembrane region" description="Helical" evidence="7">
    <location>
        <begin position="305"/>
        <end position="325"/>
    </location>
</feature>
<proteinExistence type="predicted"/>
<protein>
    <submittedName>
        <fullName evidence="9">Lysophospholipid transporter LplT</fullName>
    </submittedName>
</protein>
<evidence type="ECO:0000313" key="10">
    <source>
        <dbReference type="Proteomes" id="UP000434580"/>
    </source>
</evidence>
<evidence type="ECO:0000256" key="7">
    <source>
        <dbReference type="SAM" id="Phobius"/>
    </source>
</evidence>
<dbReference type="GO" id="GO:0022857">
    <property type="term" value="F:transmembrane transporter activity"/>
    <property type="evidence" value="ECO:0007669"/>
    <property type="project" value="InterPro"/>
</dbReference>
<evidence type="ECO:0000256" key="2">
    <source>
        <dbReference type="ARBA" id="ARBA00022448"/>
    </source>
</evidence>
<gene>
    <name evidence="9" type="primary">lplT</name>
    <name evidence="9" type="ORF">DPBNPPHM_02731</name>
</gene>
<dbReference type="EMBL" id="CACSII010000021">
    <property type="protein sequence ID" value="CAA0121275.1"/>
    <property type="molecule type" value="Genomic_DNA"/>
</dbReference>
<feature type="transmembrane region" description="Helical" evidence="7">
    <location>
        <begin position="145"/>
        <end position="166"/>
    </location>
</feature>
<dbReference type="Pfam" id="PF07690">
    <property type="entry name" value="MFS_1"/>
    <property type="match status" value="1"/>
</dbReference>
<evidence type="ECO:0000256" key="4">
    <source>
        <dbReference type="ARBA" id="ARBA00022692"/>
    </source>
</evidence>